<protein>
    <recommendedName>
        <fullName evidence="8">J domain-containing protein</fullName>
    </recommendedName>
</protein>
<keyword evidence="10" id="KW-1185">Reference proteome</keyword>
<dbReference type="SMART" id="SM00271">
    <property type="entry name" value="DnaJ"/>
    <property type="match status" value="1"/>
</dbReference>
<feature type="region of interest" description="Disordered" evidence="6">
    <location>
        <begin position="232"/>
        <end position="253"/>
    </location>
</feature>
<accession>A0AAD8LI57</accession>
<dbReference type="CDD" id="cd06257">
    <property type="entry name" value="DnaJ"/>
    <property type="match status" value="1"/>
</dbReference>
<feature type="compositionally biased region" description="Polar residues" evidence="6">
    <location>
        <begin position="86"/>
        <end position="108"/>
    </location>
</feature>
<evidence type="ECO:0000256" key="3">
    <source>
        <dbReference type="ARBA" id="ARBA00022824"/>
    </source>
</evidence>
<dbReference type="InterPro" id="IPR015399">
    <property type="entry name" value="DUF1977_DnaJ-like"/>
</dbReference>
<dbReference type="InterPro" id="IPR051100">
    <property type="entry name" value="DnaJ_subfamily_B/C"/>
</dbReference>
<dbReference type="PROSITE" id="PS00636">
    <property type="entry name" value="DNAJ_1"/>
    <property type="match status" value="1"/>
</dbReference>
<evidence type="ECO:0000256" key="5">
    <source>
        <dbReference type="ARBA" id="ARBA00023136"/>
    </source>
</evidence>
<dbReference type="PANTHER" id="PTHR43908">
    <property type="entry name" value="AT29763P-RELATED"/>
    <property type="match status" value="1"/>
</dbReference>
<evidence type="ECO:0000256" key="4">
    <source>
        <dbReference type="ARBA" id="ARBA00022989"/>
    </source>
</evidence>
<dbReference type="AlphaFoldDB" id="A0AAD8LI57"/>
<evidence type="ECO:0000256" key="2">
    <source>
        <dbReference type="ARBA" id="ARBA00022692"/>
    </source>
</evidence>
<dbReference type="GO" id="GO:0005789">
    <property type="term" value="C:endoplasmic reticulum membrane"/>
    <property type="evidence" value="ECO:0007669"/>
    <property type="project" value="UniProtKB-SubCell"/>
</dbReference>
<keyword evidence="5 7" id="KW-0472">Membrane</keyword>
<dbReference type="Proteomes" id="UP001230268">
    <property type="component" value="Unassembled WGS sequence"/>
</dbReference>
<evidence type="ECO:0000313" key="9">
    <source>
        <dbReference type="EMBL" id="KAK1443150.1"/>
    </source>
</evidence>
<sequence length="393" mass="44755">MDANRDEAMKCIHIAKVALSNEDLAKAVKFLSKAEAMYPTDEAQRLLKACKAKEANPARHDARTKTSGTLLHFVNHVTAEQPKSPRATNGTSNSRGVPNGDRTNSDNAALNRECNRIITSKSYYDVLGVPRSATEDEIKRAYKKLALKFHPDKNPAKRAGEAFNKIAEAFQCLSDKDMRAHYDRFGREPGAPMDRGQAFQQGVYMTPDQLFEALFTMSTPGVYHNRHRHTANQQNTTHHGWPKGNASPTGRHPPPHLSPFFMVPFALMLILMFLTSFMGTESPAFQFVKSSKYSLMASTKLNGVIYYVDGGTFERNYPEKSQNRVRIEYEVDYNYFDTKCSQERQDNHDKAYSYVSRMKTPPQELYETPDSCKVLSNLRKRYEDYLRSGEYKQ</sequence>
<comment type="subcellular location">
    <subcellularLocation>
        <location evidence="1">Endoplasmic reticulum membrane</location>
        <topology evidence="1">Single-pass membrane protein</topology>
    </subcellularLocation>
</comment>
<keyword evidence="2 7" id="KW-0812">Transmembrane</keyword>
<evidence type="ECO:0000259" key="8">
    <source>
        <dbReference type="PROSITE" id="PS50076"/>
    </source>
</evidence>
<keyword evidence="4 7" id="KW-1133">Transmembrane helix</keyword>
<dbReference type="InterPro" id="IPR036869">
    <property type="entry name" value="J_dom_sf"/>
</dbReference>
<comment type="caution">
    <text evidence="9">The sequence shown here is derived from an EMBL/GenBank/DDBJ whole genome shotgun (WGS) entry which is preliminary data.</text>
</comment>
<dbReference type="Gene3D" id="1.10.287.110">
    <property type="entry name" value="DnaJ domain"/>
    <property type="match status" value="1"/>
</dbReference>
<gene>
    <name evidence="9" type="ORF">BgAZ_200260</name>
</gene>
<dbReference type="SUPFAM" id="SSF46565">
    <property type="entry name" value="Chaperone J-domain"/>
    <property type="match status" value="1"/>
</dbReference>
<proteinExistence type="predicted"/>
<feature type="region of interest" description="Disordered" evidence="6">
    <location>
        <begin position="78"/>
        <end position="108"/>
    </location>
</feature>
<dbReference type="EMBL" id="JAVEPI010000002">
    <property type="protein sequence ID" value="KAK1443150.1"/>
    <property type="molecule type" value="Genomic_DNA"/>
</dbReference>
<evidence type="ECO:0000256" key="1">
    <source>
        <dbReference type="ARBA" id="ARBA00004389"/>
    </source>
</evidence>
<feature type="transmembrane region" description="Helical" evidence="7">
    <location>
        <begin position="257"/>
        <end position="279"/>
    </location>
</feature>
<dbReference type="PROSITE" id="PS50076">
    <property type="entry name" value="DNAJ_2"/>
    <property type="match status" value="1"/>
</dbReference>
<evidence type="ECO:0000313" key="10">
    <source>
        <dbReference type="Proteomes" id="UP001230268"/>
    </source>
</evidence>
<evidence type="ECO:0000256" key="7">
    <source>
        <dbReference type="SAM" id="Phobius"/>
    </source>
</evidence>
<evidence type="ECO:0000256" key="6">
    <source>
        <dbReference type="SAM" id="MobiDB-lite"/>
    </source>
</evidence>
<dbReference type="Pfam" id="PF09320">
    <property type="entry name" value="DUF1977"/>
    <property type="match status" value="1"/>
</dbReference>
<feature type="domain" description="J" evidence="8">
    <location>
        <begin position="122"/>
        <end position="186"/>
    </location>
</feature>
<reference evidence="9" key="1">
    <citation type="submission" date="2023-08" db="EMBL/GenBank/DDBJ databases">
        <title>Draft sequence of the Babesia gibsoni genome.</title>
        <authorList>
            <person name="Yamagishi J.Y."/>
            <person name="Xuan X.X."/>
        </authorList>
    </citation>
    <scope>NUCLEOTIDE SEQUENCE</scope>
    <source>
        <strain evidence="9">Azabu</strain>
    </source>
</reference>
<dbReference type="PRINTS" id="PR00625">
    <property type="entry name" value="JDOMAIN"/>
</dbReference>
<dbReference type="Pfam" id="PF00226">
    <property type="entry name" value="DnaJ"/>
    <property type="match status" value="1"/>
</dbReference>
<dbReference type="InterPro" id="IPR001623">
    <property type="entry name" value="DnaJ_domain"/>
</dbReference>
<dbReference type="InterPro" id="IPR018253">
    <property type="entry name" value="DnaJ_domain_CS"/>
</dbReference>
<name>A0AAD8LI57_BABGI</name>
<organism evidence="9 10">
    <name type="scientific">Babesia gibsoni</name>
    <dbReference type="NCBI Taxonomy" id="33632"/>
    <lineage>
        <taxon>Eukaryota</taxon>
        <taxon>Sar</taxon>
        <taxon>Alveolata</taxon>
        <taxon>Apicomplexa</taxon>
        <taxon>Aconoidasida</taxon>
        <taxon>Piroplasmida</taxon>
        <taxon>Babesiidae</taxon>
        <taxon>Babesia</taxon>
    </lineage>
</organism>
<keyword evidence="3" id="KW-0256">Endoplasmic reticulum</keyword>